<dbReference type="EMBL" id="AGSI01000006">
    <property type="protein sequence ID" value="EIE24295.1"/>
    <property type="molecule type" value="Genomic_DNA"/>
</dbReference>
<keyword evidence="1" id="KW-0732">Signal</keyword>
<proteinExistence type="predicted"/>
<dbReference type="Proteomes" id="UP000007264">
    <property type="component" value="Unassembled WGS sequence"/>
</dbReference>
<evidence type="ECO:0000313" key="4">
    <source>
        <dbReference type="Proteomes" id="UP000007264"/>
    </source>
</evidence>
<dbReference type="SMART" id="SM00754">
    <property type="entry name" value="CHRD"/>
    <property type="match status" value="1"/>
</dbReference>
<feature type="domain" description="CHRD" evidence="2">
    <location>
        <begin position="37"/>
        <end position="166"/>
    </location>
</feature>
<name>I0Z0X6_COCSC</name>
<dbReference type="InterPro" id="IPR010895">
    <property type="entry name" value="CHRD"/>
</dbReference>
<feature type="chain" id="PRO_5003637411" description="CHRD domain-containing protein" evidence="1">
    <location>
        <begin position="31"/>
        <end position="171"/>
    </location>
</feature>
<dbReference type="AlphaFoldDB" id="I0Z0X6"/>
<feature type="signal peptide" evidence="1">
    <location>
        <begin position="1"/>
        <end position="30"/>
    </location>
</feature>
<dbReference type="KEGG" id="csl:COCSUDRAFT_62797"/>
<protein>
    <recommendedName>
        <fullName evidence="2">CHRD domain-containing protein</fullName>
    </recommendedName>
</protein>
<dbReference type="GeneID" id="17042293"/>
<reference evidence="3 4" key="1">
    <citation type="journal article" date="2012" name="Genome Biol.">
        <title>The genome of the polar eukaryotic microalga coccomyxa subellipsoidea reveals traits of cold adaptation.</title>
        <authorList>
            <person name="Blanc G."/>
            <person name="Agarkova I."/>
            <person name="Grimwood J."/>
            <person name="Kuo A."/>
            <person name="Brueggeman A."/>
            <person name="Dunigan D."/>
            <person name="Gurnon J."/>
            <person name="Ladunga I."/>
            <person name="Lindquist E."/>
            <person name="Lucas S."/>
            <person name="Pangilinan J."/>
            <person name="Proschold T."/>
            <person name="Salamov A."/>
            <person name="Schmutz J."/>
            <person name="Weeks D."/>
            <person name="Yamada T."/>
            <person name="Claverie J.M."/>
            <person name="Grigoriev I."/>
            <person name="Van Etten J."/>
            <person name="Lomsadze A."/>
            <person name="Borodovsky M."/>
        </authorList>
    </citation>
    <scope>NUCLEOTIDE SEQUENCE [LARGE SCALE GENOMIC DNA]</scope>
    <source>
        <strain evidence="3 4">C-169</strain>
    </source>
</reference>
<accession>I0Z0X6</accession>
<dbReference type="RefSeq" id="XP_005648839.1">
    <property type="nucleotide sequence ID" value="XM_005648782.1"/>
</dbReference>
<evidence type="ECO:0000256" key="1">
    <source>
        <dbReference type="SAM" id="SignalP"/>
    </source>
</evidence>
<gene>
    <name evidence="3" type="ORF">COCSUDRAFT_62797</name>
</gene>
<evidence type="ECO:0000259" key="2">
    <source>
        <dbReference type="PROSITE" id="PS50933"/>
    </source>
</evidence>
<comment type="caution">
    <text evidence="3">The sequence shown here is derived from an EMBL/GenBank/DDBJ whole genome shotgun (WGS) entry which is preliminary data.</text>
</comment>
<dbReference type="OrthoDB" id="518342at2759"/>
<dbReference type="PROSITE" id="PS50933">
    <property type="entry name" value="CHRD"/>
    <property type="match status" value="1"/>
</dbReference>
<evidence type="ECO:0000313" key="3">
    <source>
        <dbReference type="EMBL" id="EIE24295.1"/>
    </source>
</evidence>
<dbReference type="Pfam" id="PF07452">
    <property type="entry name" value="CHRD"/>
    <property type="match status" value="1"/>
</dbReference>
<keyword evidence="4" id="KW-1185">Reference proteome</keyword>
<sequence>MIGLSDRRGRSCVILPVLLLLFGLWGQADARSDETGQLSKYTAILTGDQVVPPVNTSAHGEVDFVIHHHIHSKDDSAAYTITLFQVNHLKEIDLRQAHAGQNGDKVVNGVLKQGILKRGDMSKGPMSKKDLNEFAQRSNDGDMYVLVTTVENPDGLLRGQVEPANMTFAPP</sequence>
<organism evidence="3 4">
    <name type="scientific">Coccomyxa subellipsoidea (strain C-169)</name>
    <name type="common">Green microalga</name>
    <dbReference type="NCBI Taxonomy" id="574566"/>
    <lineage>
        <taxon>Eukaryota</taxon>
        <taxon>Viridiplantae</taxon>
        <taxon>Chlorophyta</taxon>
        <taxon>core chlorophytes</taxon>
        <taxon>Trebouxiophyceae</taxon>
        <taxon>Trebouxiophyceae incertae sedis</taxon>
        <taxon>Coccomyxaceae</taxon>
        <taxon>Coccomyxa</taxon>
        <taxon>Coccomyxa subellipsoidea</taxon>
    </lineage>
</organism>